<dbReference type="Gene3D" id="3.90.550.10">
    <property type="entry name" value="Spore Coat Polysaccharide Biosynthesis Protein SpsA, Chain A"/>
    <property type="match status" value="1"/>
</dbReference>
<evidence type="ECO:0000313" key="2">
    <source>
        <dbReference type="Proteomes" id="UP000007013"/>
    </source>
</evidence>
<dbReference type="InterPro" id="IPR029044">
    <property type="entry name" value="Nucleotide-diphossugar_trans"/>
</dbReference>
<dbReference type="Proteomes" id="UP000007013">
    <property type="component" value="Chromosome"/>
</dbReference>
<dbReference type="eggNOG" id="COG1442">
    <property type="taxonomic scope" value="Bacteria"/>
</dbReference>
<reference evidence="1 2" key="1">
    <citation type="journal article" date="2011" name="J. Bacteriol.">
        <title>Genome sequence of the verrucomicrobium Opitutus terrae PB90-1, an abundant inhabitant of rice paddy soil ecosystems.</title>
        <authorList>
            <person name="van Passel M.W."/>
            <person name="Kant R."/>
            <person name="Palva A."/>
            <person name="Copeland A."/>
            <person name="Lucas S."/>
            <person name="Lapidus A."/>
            <person name="Glavina del Rio T."/>
            <person name="Pitluck S."/>
            <person name="Goltsman E."/>
            <person name="Clum A."/>
            <person name="Sun H."/>
            <person name="Schmutz J."/>
            <person name="Larimer F.W."/>
            <person name="Land M.L."/>
            <person name="Hauser L."/>
            <person name="Kyrpides N."/>
            <person name="Mikhailova N."/>
            <person name="Richardson P.P."/>
            <person name="Janssen P.H."/>
            <person name="de Vos W.M."/>
            <person name="Smidt H."/>
        </authorList>
    </citation>
    <scope>NUCLEOTIDE SEQUENCE [LARGE SCALE GENOMIC DNA]</scope>
    <source>
        <strain evidence="2">DSM 11246 / JCM 15787 / PB90-1</strain>
    </source>
</reference>
<accession>B1ZVW9</accession>
<dbReference type="OrthoDB" id="186344at2"/>
<dbReference type="SUPFAM" id="SSF53448">
    <property type="entry name" value="Nucleotide-diphospho-sugar transferases"/>
    <property type="match status" value="1"/>
</dbReference>
<dbReference type="HOGENOM" id="CLU_057826_0_0_0"/>
<dbReference type="EMBL" id="CP001032">
    <property type="protein sequence ID" value="ACB75055.1"/>
    <property type="molecule type" value="Genomic_DNA"/>
</dbReference>
<protein>
    <recommendedName>
        <fullName evidence="3">Glycosyl transferase family 8</fullName>
    </recommendedName>
</protein>
<sequence>MNHYCTYFDRGFLAQGLAMWRSLATNDPDSVLWVLALDDFTAEVLRNVGGTWLRVILLRELEHDDEMLAAAKANRSRIEYYFTLSPCWPRWLLARRREIDRLTYVDADLFFFGDPGVLFEEMDARGASVAITAHRFPTWLQHYQQHGCFNVGILSWRRDAAGLGCLEDWRQRCLEWCYDRLEPDRYADQKYLEQWPAMLGPRLLVLEHPGVNLAPWNWAGHTVHVGPAASRRPARGASRRGTEASPVSIDGHPLLVFHFARFRPIRGTWWWQSGQLDYGVMPWRLRQAVYGPYWEALCAARSEIRQRRPDFDFPRGTRLGREFWHALPLRLIFGSDWLRIGRIFVSGRAGVGRWSGRVLAALRRLR</sequence>
<dbReference type="RefSeq" id="WP_012374592.1">
    <property type="nucleotide sequence ID" value="NC_010571.1"/>
</dbReference>
<evidence type="ECO:0008006" key="3">
    <source>
        <dbReference type="Google" id="ProtNLM"/>
    </source>
</evidence>
<evidence type="ECO:0000313" key="1">
    <source>
        <dbReference type="EMBL" id="ACB75055.1"/>
    </source>
</evidence>
<gene>
    <name evidence="1" type="ordered locus">Oter_1771</name>
</gene>
<proteinExistence type="predicted"/>
<dbReference type="AlphaFoldDB" id="B1ZVW9"/>
<organism evidence="1 2">
    <name type="scientific">Opitutus terrae (strain DSM 11246 / JCM 15787 / PB90-1)</name>
    <dbReference type="NCBI Taxonomy" id="452637"/>
    <lineage>
        <taxon>Bacteria</taxon>
        <taxon>Pseudomonadati</taxon>
        <taxon>Verrucomicrobiota</taxon>
        <taxon>Opitutia</taxon>
        <taxon>Opitutales</taxon>
        <taxon>Opitutaceae</taxon>
        <taxon>Opitutus</taxon>
    </lineage>
</organism>
<keyword evidence="2" id="KW-1185">Reference proteome</keyword>
<dbReference type="STRING" id="452637.Oter_1771"/>
<dbReference type="KEGG" id="ote:Oter_1771"/>
<name>B1ZVW9_OPITP</name>